<gene>
    <name evidence="2" type="ORF">EVA_08403</name>
</gene>
<comment type="caution">
    <text evidence="2">The sequence shown here is derived from an EMBL/GenBank/DDBJ whole genome shotgun (WGS) entry which is preliminary data.</text>
</comment>
<name>J9CTE2_9ZZZZ</name>
<keyword evidence="1" id="KW-0812">Transmembrane</keyword>
<protein>
    <submittedName>
        <fullName evidence="2">Uncharacterized protein</fullName>
    </submittedName>
</protein>
<keyword evidence="1" id="KW-1133">Transmembrane helix</keyword>
<keyword evidence="1" id="KW-0472">Membrane</keyword>
<feature type="transmembrane region" description="Helical" evidence="1">
    <location>
        <begin position="20"/>
        <end position="40"/>
    </location>
</feature>
<evidence type="ECO:0000256" key="1">
    <source>
        <dbReference type="SAM" id="Phobius"/>
    </source>
</evidence>
<evidence type="ECO:0000313" key="2">
    <source>
        <dbReference type="EMBL" id="EJX03491.1"/>
    </source>
</evidence>
<sequence length="45" mass="5070">MAVILRFSRWKPSTCISPATFMPLLQLIICLPLLLTMPVAKVRLS</sequence>
<dbReference type="EMBL" id="AMCI01002137">
    <property type="protein sequence ID" value="EJX03491.1"/>
    <property type="molecule type" value="Genomic_DNA"/>
</dbReference>
<reference evidence="2" key="1">
    <citation type="journal article" date="2012" name="PLoS ONE">
        <title>Gene sets for utilization of primary and secondary nutrition supplies in the distal gut of endangered iberian lynx.</title>
        <authorList>
            <person name="Alcaide M."/>
            <person name="Messina E."/>
            <person name="Richter M."/>
            <person name="Bargiela R."/>
            <person name="Peplies J."/>
            <person name="Huws S.A."/>
            <person name="Newbold C.J."/>
            <person name="Golyshin P.N."/>
            <person name="Simon M.A."/>
            <person name="Lopez G."/>
            <person name="Yakimov M.M."/>
            <person name="Ferrer M."/>
        </authorList>
    </citation>
    <scope>NUCLEOTIDE SEQUENCE</scope>
</reference>
<dbReference type="AlphaFoldDB" id="J9CTE2"/>
<organism evidence="2">
    <name type="scientific">gut metagenome</name>
    <dbReference type="NCBI Taxonomy" id="749906"/>
    <lineage>
        <taxon>unclassified sequences</taxon>
        <taxon>metagenomes</taxon>
        <taxon>organismal metagenomes</taxon>
    </lineage>
</organism>
<accession>J9CTE2</accession>
<proteinExistence type="predicted"/>